<organism evidence="4 5">
    <name type="scientific">candidate division WWE3 bacterium RBG_16_37_10</name>
    <dbReference type="NCBI Taxonomy" id="1802610"/>
    <lineage>
        <taxon>Bacteria</taxon>
        <taxon>Katanobacteria</taxon>
    </lineage>
</organism>
<evidence type="ECO:0000313" key="5">
    <source>
        <dbReference type="Proteomes" id="UP000177371"/>
    </source>
</evidence>
<dbReference type="SUPFAM" id="SSF89447">
    <property type="entry name" value="AbrB/MazE/MraZ-like"/>
    <property type="match status" value="1"/>
</dbReference>
<sequence>MTEYVNISKKGQVTIPFKLRDALGLELGGKVVVTKIGQTLVMYPSVNRVDRVKKLYASVNPGNKSTDPETAINEAKKLKAYDDSPSK</sequence>
<comment type="caution">
    <text evidence="4">The sequence shown here is derived from an EMBL/GenBank/DDBJ whole genome shotgun (WGS) entry which is preliminary data.</text>
</comment>
<evidence type="ECO:0000256" key="2">
    <source>
        <dbReference type="SAM" id="MobiDB-lite"/>
    </source>
</evidence>
<proteinExistence type="predicted"/>
<dbReference type="STRING" id="1802610.A2W32_02540"/>
<dbReference type="Gene3D" id="2.10.260.10">
    <property type="match status" value="1"/>
</dbReference>
<name>A0A1F4V2R0_UNCKA</name>
<dbReference type="SMART" id="SM00966">
    <property type="entry name" value="SpoVT_AbrB"/>
    <property type="match status" value="1"/>
</dbReference>
<protein>
    <recommendedName>
        <fullName evidence="3">SpoVT-AbrB domain-containing protein</fullName>
    </recommendedName>
</protein>
<evidence type="ECO:0000313" key="4">
    <source>
        <dbReference type="EMBL" id="OGC51495.1"/>
    </source>
</evidence>
<keyword evidence="1" id="KW-0238">DNA-binding</keyword>
<feature type="compositionally biased region" description="Basic and acidic residues" evidence="2">
    <location>
        <begin position="74"/>
        <end position="87"/>
    </location>
</feature>
<dbReference type="EMBL" id="MEUT01000020">
    <property type="protein sequence ID" value="OGC51495.1"/>
    <property type="molecule type" value="Genomic_DNA"/>
</dbReference>
<dbReference type="NCBIfam" id="TIGR01439">
    <property type="entry name" value="lp_hng_hel_AbrB"/>
    <property type="match status" value="1"/>
</dbReference>
<dbReference type="CDD" id="cd16320">
    <property type="entry name" value="MraZ_N"/>
    <property type="match status" value="1"/>
</dbReference>
<evidence type="ECO:0000256" key="1">
    <source>
        <dbReference type="PROSITE-ProRule" id="PRU01076"/>
    </source>
</evidence>
<dbReference type="InterPro" id="IPR037914">
    <property type="entry name" value="SpoVT-AbrB_sf"/>
</dbReference>
<dbReference type="Proteomes" id="UP000177371">
    <property type="component" value="Unassembled WGS sequence"/>
</dbReference>
<dbReference type="GO" id="GO:0003677">
    <property type="term" value="F:DNA binding"/>
    <property type="evidence" value="ECO:0007669"/>
    <property type="project" value="UniProtKB-UniRule"/>
</dbReference>
<feature type="domain" description="SpoVT-AbrB" evidence="3">
    <location>
        <begin position="2"/>
        <end position="47"/>
    </location>
</feature>
<dbReference type="Pfam" id="PF04014">
    <property type="entry name" value="MazE_antitoxin"/>
    <property type="match status" value="1"/>
</dbReference>
<dbReference type="InterPro" id="IPR007159">
    <property type="entry name" value="SpoVT-AbrB_dom"/>
</dbReference>
<dbReference type="PROSITE" id="PS51740">
    <property type="entry name" value="SPOVT_ABRB"/>
    <property type="match status" value="1"/>
</dbReference>
<evidence type="ECO:0000259" key="3">
    <source>
        <dbReference type="PROSITE" id="PS51740"/>
    </source>
</evidence>
<dbReference type="InterPro" id="IPR035642">
    <property type="entry name" value="MraZ_N"/>
</dbReference>
<gene>
    <name evidence="4" type="ORF">A2W32_02540</name>
</gene>
<reference evidence="4 5" key="1">
    <citation type="journal article" date="2016" name="Nat. Commun.">
        <title>Thousands of microbial genomes shed light on interconnected biogeochemical processes in an aquifer system.</title>
        <authorList>
            <person name="Anantharaman K."/>
            <person name="Brown C.T."/>
            <person name="Hug L.A."/>
            <person name="Sharon I."/>
            <person name="Castelle C.J."/>
            <person name="Probst A.J."/>
            <person name="Thomas B.C."/>
            <person name="Singh A."/>
            <person name="Wilkins M.J."/>
            <person name="Karaoz U."/>
            <person name="Brodie E.L."/>
            <person name="Williams K.H."/>
            <person name="Hubbard S.S."/>
            <person name="Banfield J.F."/>
        </authorList>
    </citation>
    <scope>NUCLEOTIDE SEQUENCE [LARGE SCALE GENOMIC DNA]</scope>
</reference>
<dbReference type="AlphaFoldDB" id="A0A1F4V2R0"/>
<feature type="region of interest" description="Disordered" evidence="2">
    <location>
        <begin position="59"/>
        <end position="87"/>
    </location>
</feature>
<accession>A0A1F4V2R0</accession>